<keyword evidence="3" id="KW-1185">Reference proteome</keyword>
<evidence type="ECO:0000256" key="1">
    <source>
        <dbReference type="SAM" id="MobiDB-lite"/>
    </source>
</evidence>
<sequence>MPAPTMLRAPVGHLRADAPWDATRHWTHLMTTPGREDTASDAVLIRESLRDTADDYAARFFAGLAAEKEQEAEADADTAAAARRTELEELVDDHDHGYSESSHRELDY</sequence>
<proteinExistence type="predicted"/>
<reference evidence="2 3" key="1">
    <citation type="submission" date="2023-06" db="EMBL/GenBank/DDBJ databases">
        <authorList>
            <person name="Oyuntsetseg B."/>
            <person name="Kim S.B."/>
        </authorList>
    </citation>
    <scope>NUCLEOTIDE SEQUENCE [LARGE SCALE GENOMIC DNA]</scope>
    <source>
        <strain evidence="2 3">4-36</strain>
    </source>
</reference>
<gene>
    <name evidence="2" type="ORF">QRX60_17485</name>
</gene>
<evidence type="ECO:0000313" key="3">
    <source>
        <dbReference type="Proteomes" id="UP001239397"/>
    </source>
</evidence>
<dbReference type="KEGG" id="amog:QRX60_17485"/>
<protein>
    <submittedName>
        <fullName evidence="2">Uncharacterized protein</fullName>
    </submittedName>
</protein>
<dbReference type="EMBL" id="CP127295">
    <property type="protein sequence ID" value="WIY05549.1"/>
    <property type="molecule type" value="Genomic_DNA"/>
</dbReference>
<feature type="region of interest" description="Disordered" evidence="1">
    <location>
        <begin position="87"/>
        <end position="108"/>
    </location>
</feature>
<dbReference type="Proteomes" id="UP001239397">
    <property type="component" value="Chromosome"/>
</dbReference>
<organism evidence="2 3">
    <name type="scientific">Amycolatopsis mongoliensis</name>
    <dbReference type="NCBI Taxonomy" id="715475"/>
    <lineage>
        <taxon>Bacteria</taxon>
        <taxon>Bacillati</taxon>
        <taxon>Actinomycetota</taxon>
        <taxon>Actinomycetes</taxon>
        <taxon>Pseudonocardiales</taxon>
        <taxon>Pseudonocardiaceae</taxon>
        <taxon>Amycolatopsis</taxon>
    </lineage>
</organism>
<evidence type="ECO:0000313" key="2">
    <source>
        <dbReference type="EMBL" id="WIY05549.1"/>
    </source>
</evidence>
<accession>A0A9Y2NKY7</accession>
<dbReference type="RefSeq" id="WP_286001837.1">
    <property type="nucleotide sequence ID" value="NZ_CP127295.1"/>
</dbReference>
<name>A0A9Y2NKY7_9PSEU</name>
<dbReference type="AlphaFoldDB" id="A0A9Y2NKY7"/>